<accession>A0A7W5F8Y3</accession>
<dbReference type="Pfam" id="PF11236">
    <property type="entry name" value="DUF3037"/>
    <property type="match status" value="1"/>
</dbReference>
<dbReference type="AlphaFoldDB" id="A0A7W5F8Y3"/>
<proteinExistence type="predicted"/>
<dbReference type="RefSeq" id="WP_183545570.1">
    <property type="nucleotide sequence ID" value="NZ_BMQT01000007.1"/>
</dbReference>
<evidence type="ECO:0000313" key="2">
    <source>
        <dbReference type="Proteomes" id="UP000577707"/>
    </source>
</evidence>
<dbReference type="Proteomes" id="UP000577707">
    <property type="component" value="Unassembled WGS sequence"/>
</dbReference>
<organism evidence="1 2">
    <name type="scientific">Nocardioides albus</name>
    <dbReference type="NCBI Taxonomy" id="1841"/>
    <lineage>
        <taxon>Bacteria</taxon>
        <taxon>Bacillati</taxon>
        <taxon>Actinomycetota</taxon>
        <taxon>Actinomycetes</taxon>
        <taxon>Propionibacteriales</taxon>
        <taxon>Nocardioidaceae</taxon>
        <taxon>Nocardioides</taxon>
    </lineage>
</organism>
<evidence type="ECO:0000313" key="1">
    <source>
        <dbReference type="EMBL" id="MBB3089633.1"/>
    </source>
</evidence>
<comment type="caution">
    <text evidence="1">The sequence shown here is derived from an EMBL/GenBank/DDBJ whole genome shotgun (WGS) entry which is preliminary data.</text>
</comment>
<reference evidence="1 2" key="1">
    <citation type="submission" date="2020-08" db="EMBL/GenBank/DDBJ databases">
        <title>Genomic Encyclopedia of Type Strains, Phase III (KMG-III): the genomes of soil and plant-associated and newly described type strains.</title>
        <authorList>
            <person name="Whitman W."/>
        </authorList>
    </citation>
    <scope>NUCLEOTIDE SEQUENCE [LARGE SCALE GENOMIC DNA]</scope>
    <source>
        <strain evidence="1 2">CECT 3302</strain>
    </source>
</reference>
<gene>
    <name evidence="1" type="ORF">FHS12_002582</name>
</gene>
<keyword evidence="2" id="KW-1185">Reference proteome</keyword>
<dbReference type="EMBL" id="JACHXG010000005">
    <property type="protein sequence ID" value="MBB3089633.1"/>
    <property type="molecule type" value="Genomic_DNA"/>
</dbReference>
<dbReference type="InterPro" id="IPR021398">
    <property type="entry name" value="DUF3037"/>
</dbReference>
<sequence>MDAYQYVVLRCVPRPEREEFLNVGVVLHCPEQKFLAARWALDEQRLAAFAPGLDLSLVRAALESVDLICAGAAHAGFGAGVRATAYGLRSLSDNESARFGLLKAPKSTVLQPGPVHGGVTTDAAAELDRVFAHQIT</sequence>
<protein>
    <recommendedName>
        <fullName evidence="3">DUF3037 domain-containing protein</fullName>
    </recommendedName>
</protein>
<evidence type="ECO:0008006" key="3">
    <source>
        <dbReference type="Google" id="ProtNLM"/>
    </source>
</evidence>
<name>A0A7W5F8Y3_9ACTN</name>